<keyword evidence="2" id="KW-1185">Reference proteome</keyword>
<dbReference type="EMBL" id="JAODUO010001218">
    <property type="protein sequence ID" value="KAK2168724.1"/>
    <property type="molecule type" value="Genomic_DNA"/>
</dbReference>
<name>A0AAD9KBN4_RIDPI</name>
<dbReference type="AlphaFoldDB" id="A0AAD9KBN4"/>
<comment type="caution">
    <text evidence="1">The sequence shown here is derived from an EMBL/GenBank/DDBJ whole genome shotgun (WGS) entry which is preliminary data.</text>
</comment>
<accession>A0AAD9KBN4</accession>
<protein>
    <submittedName>
        <fullName evidence="1">Uncharacterized protein</fullName>
    </submittedName>
</protein>
<evidence type="ECO:0000313" key="2">
    <source>
        <dbReference type="Proteomes" id="UP001209878"/>
    </source>
</evidence>
<reference evidence="1" key="1">
    <citation type="journal article" date="2023" name="Mol. Biol. Evol.">
        <title>Third-Generation Sequencing Reveals the Adaptive Role of the Epigenome in Three Deep-Sea Polychaetes.</title>
        <authorList>
            <person name="Perez M."/>
            <person name="Aroh O."/>
            <person name="Sun Y."/>
            <person name="Lan Y."/>
            <person name="Juniper S.K."/>
            <person name="Young C.R."/>
            <person name="Angers B."/>
            <person name="Qian P.Y."/>
        </authorList>
    </citation>
    <scope>NUCLEOTIDE SEQUENCE</scope>
    <source>
        <strain evidence="1">R07B-5</strain>
    </source>
</reference>
<dbReference type="Proteomes" id="UP001209878">
    <property type="component" value="Unassembled WGS sequence"/>
</dbReference>
<sequence length="193" mass="21126">MQRAGPSRMHKLTPEMPAQTKPVILTNTKNKIQLNAMLVEGLLNSNYYTSATQQHTLATAGVRDVPVEIVVGVRIERHDLCSAHEEADIVITQHVTTCSLSGKCVRVVCDDTEVFVLLVHFYHIKCRGRNSAPMIMSYLVKERAVIDIGSTATAHSGIADDRLAIHGISRANTVGSWHGVGKANVIKLAKLHK</sequence>
<proteinExistence type="predicted"/>
<gene>
    <name evidence="1" type="ORF">NP493_1221g00004</name>
</gene>
<evidence type="ECO:0000313" key="1">
    <source>
        <dbReference type="EMBL" id="KAK2168724.1"/>
    </source>
</evidence>
<organism evidence="1 2">
    <name type="scientific">Ridgeia piscesae</name>
    <name type="common">Tubeworm</name>
    <dbReference type="NCBI Taxonomy" id="27915"/>
    <lineage>
        <taxon>Eukaryota</taxon>
        <taxon>Metazoa</taxon>
        <taxon>Spiralia</taxon>
        <taxon>Lophotrochozoa</taxon>
        <taxon>Annelida</taxon>
        <taxon>Polychaeta</taxon>
        <taxon>Sedentaria</taxon>
        <taxon>Canalipalpata</taxon>
        <taxon>Sabellida</taxon>
        <taxon>Siboglinidae</taxon>
        <taxon>Ridgeia</taxon>
    </lineage>
</organism>